<dbReference type="SUPFAM" id="SSF55021">
    <property type="entry name" value="ACT-like"/>
    <property type="match status" value="1"/>
</dbReference>
<dbReference type="InterPro" id="IPR043519">
    <property type="entry name" value="NT_sf"/>
</dbReference>
<evidence type="ECO:0000259" key="6">
    <source>
        <dbReference type="PROSITE" id="PS51831"/>
    </source>
</evidence>
<proteinExistence type="inferred from homology"/>
<dbReference type="FunFam" id="3.10.20.30:FF:000002">
    <property type="entry name" value="GTP pyrophosphokinase (RelA/SpoT)"/>
    <property type="match status" value="1"/>
</dbReference>
<organism evidence="8 9">
    <name type="scientific">Candidatus Fimadaptatus faecigallinarum</name>
    <dbReference type="NCBI Taxonomy" id="2840814"/>
    <lineage>
        <taxon>Bacteria</taxon>
        <taxon>Bacillati</taxon>
        <taxon>Bacillota</taxon>
        <taxon>Clostridia</taxon>
        <taxon>Eubacteriales</taxon>
        <taxon>Candidatus Fimadaptatus</taxon>
    </lineage>
</organism>
<dbReference type="InterPro" id="IPR003607">
    <property type="entry name" value="HD/PDEase_dom"/>
</dbReference>
<dbReference type="GO" id="GO:0015969">
    <property type="term" value="P:guanosine tetraphosphate metabolic process"/>
    <property type="evidence" value="ECO:0007669"/>
    <property type="project" value="InterPro"/>
</dbReference>
<comment type="caution">
    <text evidence="8">The sequence shown here is derived from an EMBL/GenBank/DDBJ whole genome shotgun (WGS) entry which is preliminary data.</text>
</comment>
<dbReference type="NCBIfam" id="TIGR00691">
    <property type="entry name" value="spoT_relA"/>
    <property type="match status" value="1"/>
</dbReference>
<dbReference type="Gene3D" id="1.10.3210.10">
    <property type="entry name" value="Hypothetical protein af1432"/>
    <property type="match status" value="1"/>
</dbReference>
<dbReference type="InterPro" id="IPR045865">
    <property type="entry name" value="ACT-like_dom_sf"/>
</dbReference>
<evidence type="ECO:0000256" key="2">
    <source>
        <dbReference type="ARBA" id="ARBA00013251"/>
    </source>
</evidence>
<dbReference type="CDD" id="cd01668">
    <property type="entry name" value="TGS_RSH"/>
    <property type="match status" value="1"/>
</dbReference>
<sequence length="714" mass="80465">MVERAFYYAQDAHKDVVRKSGKPYFTHPLRVAFILADLMMDATTCAAGLLHDVVEDTDIPLSAINDEFGAEVALLVDGVTKLTRLNFTSKEEQQAESLRKMFLAMAKDIRVVIIKLADRLHNMRTLKFQKPDRQVAIARETLDVYAPLAHRLGMFAIKWELEDLSLRYIEPTIYYDLVEKVGMKRTEREETIRQVISILSDKLQEQGIKAEIEGRPKHFYSIYRKMYLQHKEFDQIYDLIATRVIVDTIPDCYAVLGIVHTLWAQVPGRFKDYISVPKPNMYQALHTTVVGLGGQTFEVQIKTHEMHNTAEYGIAAHWRYKEGKSAGDLDDKLYWLRQILDWQDDTRDAGEFMQSLKVDLFADEVFVFTPKGKVINLPKGATPLDFAYRIHSEIGNKCVGAKVNGRIVPLDSKLETGDFVEVLTSQGSKGPKLDWMNIVKTSEARAKIRAFFKRELKDEHMERGRDMLEKEARRQGYMINQLIRPDNADMIKSKYSLNAVDDLYAAIGFGGISVNQVMTRLVEDYKRYQLKLNPPPPVAPQDLVTPQPAAKPAQAQQASNGVVVKGEAGMLVRFAKCCSPLPGDEIIGYITRGRGVSVHRADCINVRDIVANEPERLVEVAWAGDASGTFSAEIQIIAYDHAGLLADLSLLFSQIEVPILSVSAHTNARAGTSAANATTSINLTIETKNTLQLDKVIRQLKKRSDIIEVYRVST</sequence>
<dbReference type="SUPFAM" id="SSF81301">
    <property type="entry name" value="Nucleotidyltransferase"/>
    <property type="match status" value="1"/>
</dbReference>
<evidence type="ECO:0000313" key="9">
    <source>
        <dbReference type="Proteomes" id="UP000824123"/>
    </source>
</evidence>
<dbReference type="CDD" id="cd05399">
    <property type="entry name" value="NT_Rel-Spo_like"/>
    <property type="match status" value="1"/>
</dbReference>
<dbReference type="SUPFAM" id="SSF109604">
    <property type="entry name" value="HD-domain/PDEase-like"/>
    <property type="match status" value="1"/>
</dbReference>
<comment type="catalytic activity">
    <reaction evidence="3">
        <text>GTP + ATP = guanosine 3'-diphosphate 5'-triphosphate + AMP</text>
        <dbReference type="Rhea" id="RHEA:22088"/>
        <dbReference type="ChEBI" id="CHEBI:30616"/>
        <dbReference type="ChEBI" id="CHEBI:37565"/>
        <dbReference type="ChEBI" id="CHEBI:142410"/>
        <dbReference type="ChEBI" id="CHEBI:456215"/>
        <dbReference type="EC" id="2.7.6.5"/>
    </reaction>
</comment>
<evidence type="ECO:0000259" key="7">
    <source>
        <dbReference type="PROSITE" id="PS51880"/>
    </source>
</evidence>
<evidence type="ECO:0000259" key="5">
    <source>
        <dbReference type="PROSITE" id="PS51671"/>
    </source>
</evidence>
<dbReference type="CDD" id="cd00077">
    <property type="entry name" value="HDc"/>
    <property type="match status" value="1"/>
</dbReference>
<comment type="similarity">
    <text evidence="4">Belongs to the relA/spoT family.</text>
</comment>
<dbReference type="Proteomes" id="UP000824123">
    <property type="component" value="Unassembled WGS sequence"/>
</dbReference>
<dbReference type="Pfam" id="PF04607">
    <property type="entry name" value="RelA_SpoT"/>
    <property type="match status" value="1"/>
</dbReference>
<feature type="domain" description="TGS" evidence="7">
    <location>
        <begin position="363"/>
        <end position="424"/>
    </location>
</feature>
<dbReference type="SMART" id="SM00954">
    <property type="entry name" value="RelA_SpoT"/>
    <property type="match status" value="1"/>
</dbReference>
<dbReference type="PANTHER" id="PTHR21262:SF31">
    <property type="entry name" value="GTP PYROPHOSPHOKINASE"/>
    <property type="match status" value="1"/>
</dbReference>
<dbReference type="Gene3D" id="3.10.20.30">
    <property type="match status" value="1"/>
</dbReference>
<dbReference type="PROSITE" id="PS51671">
    <property type="entry name" value="ACT"/>
    <property type="match status" value="1"/>
</dbReference>
<feature type="domain" description="ACT" evidence="5">
    <location>
        <begin position="633"/>
        <end position="714"/>
    </location>
</feature>
<comment type="function">
    <text evidence="4">In eubacteria ppGpp (guanosine 3'-diphosphate 5'-diphosphate) is a mediator of the stringent response that coordinates a variety of cellular activities in response to changes in nutritional abundance.</text>
</comment>
<dbReference type="Gene3D" id="3.30.460.10">
    <property type="entry name" value="Beta Polymerase, domain 2"/>
    <property type="match status" value="1"/>
</dbReference>
<dbReference type="CDD" id="cd04876">
    <property type="entry name" value="ACT_RelA-SpoT"/>
    <property type="match status" value="1"/>
</dbReference>
<dbReference type="PROSITE" id="PS51880">
    <property type="entry name" value="TGS"/>
    <property type="match status" value="1"/>
</dbReference>
<dbReference type="InterPro" id="IPR007685">
    <property type="entry name" value="RelA_SpoT"/>
</dbReference>
<dbReference type="SUPFAM" id="SSF81271">
    <property type="entry name" value="TGS-like"/>
    <property type="match status" value="1"/>
</dbReference>
<dbReference type="InterPro" id="IPR006674">
    <property type="entry name" value="HD_domain"/>
</dbReference>
<dbReference type="Gene3D" id="3.30.70.260">
    <property type="match status" value="1"/>
</dbReference>
<dbReference type="EMBL" id="DVNK01000056">
    <property type="protein sequence ID" value="HIU47445.1"/>
    <property type="molecule type" value="Genomic_DNA"/>
</dbReference>
<evidence type="ECO:0000256" key="4">
    <source>
        <dbReference type="RuleBase" id="RU003847"/>
    </source>
</evidence>
<dbReference type="InterPro" id="IPR033655">
    <property type="entry name" value="TGS_RelA/SpoT"/>
</dbReference>
<reference evidence="8" key="1">
    <citation type="submission" date="2020-10" db="EMBL/GenBank/DDBJ databases">
        <authorList>
            <person name="Gilroy R."/>
        </authorList>
    </citation>
    <scope>NUCLEOTIDE SEQUENCE</scope>
    <source>
        <strain evidence="8">ChiSxjej2B14-8506</strain>
    </source>
</reference>
<feature type="domain" description="HD" evidence="6">
    <location>
        <begin position="24"/>
        <end position="123"/>
    </location>
</feature>
<dbReference type="InterPro" id="IPR045600">
    <property type="entry name" value="RelA/SpoT_AH_RIS"/>
</dbReference>
<reference evidence="8" key="2">
    <citation type="journal article" date="2021" name="PeerJ">
        <title>Extensive microbial diversity within the chicken gut microbiome revealed by metagenomics and culture.</title>
        <authorList>
            <person name="Gilroy R."/>
            <person name="Ravi A."/>
            <person name="Getino M."/>
            <person name="Pursley I."/>
            <person name="Horton D.L."/>
            <person name="Alikhan N.F."/>
            <person name="Baker D."/>
            <person name="Gharbi K."/>
            <person name="Hall N."/>
            <person name="Watson M."/>
            <person name="Adriaenssens E.M."/>
            <person name="Foster-Nyarko E."/>
            <person name="Jarju S."/>
            <person name="Secka A."/>
            <person name="Antonio M."/>
            <person name="Oren A."/>
            <person name="Chaudhuri R.R."/>
            <person name="La Ragione R."/>
            <person name="Hildebrand F."/>
            <person name="Pallen M.J."/>
        </authorList>
    </citation>
    <scope>NUCLEOTIDE SEQUENCE</scope>
    <source>
        <strain evidence="8">ChiSxjej2B14-8506</strain>
    </source>
</reference>
<dbReference type="Pfam" id="PF02824">
    <property type="entry name" value="TGS"/>
    <property type="match status" value="1"/>
</dbReference>
<name>A0A9D1LT44_9FIRM</name>
<accession>A0A9D1LT44</accession>
<dbReference type="AlphaFoldDB" id="A0A9D1LT44"/>
<dbReference type="Pfam" id="PF13328">
    <property type="entry name" value="HD_4"/>
    <property type="match status" value="1"/>
</dbReference>
<comment type="pathway">
    <text evidence="1">Purine metabolism; ppGpp biosynthesis; ppGpp from GTP: step 1/2.</text>
</comment>
<dbReference type="InterPro" id="IPR004811">
    <property type="entry name" value="RelA/Spo_fam"/>
</dbReference>
<dbReference type="SMART" id="SM00471">
    <property type="entry name" value="HDc"/>
    <property type="match status" value="1"/>
</dbReference>
<dbReference type="GO" id="GO:0008728">
    <property type="term" value="F:GTP diphosphokinase activity"/>
    <property type="evidence" value="ECO:0007669"/>
    <property type="project" value="UniProtKB-EC"/>
</dbReference>
<dbReference type="InterPro" id="IPR004095">
    <property type="entry name" value="TGS"/>
</dbReference>
<dbReference type="GO" id="GO:0005886">
    <property type="term" value="C:plasma membrane"/>
    <property type="evidence" value="ECO:0007669"/>
    <property type="project" value="TreeGrafter"/>
</dbReference>
<evidence type="ECO:0000256" key="1">
    <source>
        <dbReference type="ARBA" id="ARBA00004976"/>
    </source>
</evidence>
<dbReference type="InterPro" id="IPR002912">
    <property type="entry name" value="ACT_dom"/>
</dbReference>
<dbReference type="FunFam" id="1.10.3210.10:FF:000001">
    <property type="entry name" value="GTP pyrophosphokinase RelA"/>
    <property type="match status" value="1"/>
</dbReference>
<protein>
    <recommendedName>
        <fullName evidence="2">GTP diphosphokinase</fullName>
        <ecNumber evidence="2">2.7.6.5</ecNumber>
    </recommendedName>
</protein>
<dbReference type="PANTHER" id="PTHR21262">
    <property type="entry name" value="GUANOSINE-3',5'-BIS DIPHOSPHATE 3'-PYROPHOSPHOHYDROLASE"/>
    <property type="match status" value="1"/>
</dbReference>
<dbReference type="EC" id="2.7.6.5" evidence="2"/>
<gene>
    <name evidence="8" type="ORF">IAC59_09360</name>
</gene>
<evidence type="ECO:0000313" key="8">
    <source>
        <dbReference type="EMBL" id="HIU47445.1"/>
    </source>
</evidence>
<dbReference type="Pfam" id="PF19296">
    <property type="entry name" value="RelA_AH_RIS"/>
    <property type="match status" value="1"/>
</dbReference>
<dbReference type="FunFam" id="3.30.460.10:FF:000001">
    <property type="entry name" value="GTP pyrophosphokinase RelA"/>
    <property type="match status" value="1"/>
</dbReference>
<evidence type="ECO:0000256" key="3">
    <source>
        <dbReference type="ARBA" id="ARBA00048244"/>
    </source>
</evidence>
<dbReference type="PROSITE" id="PS51831">
    <property type="entry name" value="HD"/>
    <property type="match status" value="1"/>
</dbReference>
<dbReference type="Pfam" id="PF13291">
    <property type="entry name" value="ACT_4"/>
    <property type="match status" value="1"/>
</dbReference>
<dbReference type="InterPro" id="IPR012675">
    <property type="entry name" value="Beta-grasp_dom_sf"/>
</dbReference>
<dbReference type="InterPro" id="IPR012676">
    <property type="entry name" value="TGS-like"/>
</dbReference>